<proteinExistence type="predicted"/>
<sequence length="95" mass="10877">MQDESEGQNAFWTERNILSLSDEVLVNICTYLTSEAAVSLSCTCKRFNDLLCERKLIRCINLRASYSVSLDVDTLPAKLLRIWRLGFVNRAFDVL</sequence>
<evidence type="ECO:0000313" key="2">
    <source>
        <dbReference type="EMBL" id="KAK7870138.1"/>
    </source>
</evidence>
<dbReference type="AlphaFoldDB" id="A0AAN9WBB1"/>
<organism evidence="2 3">
    <name type="scientific">Gryllus longicercus</name>
    <dbReference type="NCBI Taxonomy" id="2509291"/>
    <lineage>
        <taxon>Eukaryota</taxon>
        <taxon>Metazoa</taxon>
        <taxon>Ecdysozoa</taxon>
        <taxon>Arthropoda</taxon>
        <taxon>Hexapoda</taxon>
        <taxon>Insecta</taxon>
        <taxon>Pterygota</taxon>
        <taxon>Neoptera</taxon>
        <taxon>Polyneoptera</taxon>
        <taxon>Orthoptera</taxon>
        <taxon>Ensifera</taxon>
        <taxon>Gryllidea</taxon>
        <taxon>Grylloidea</taxon>
        <taxon>Gryllidae</taxon>
        <taxon>Gryllinae</taxon>
        <taxon>Gryllus</taxon>
    </lineage>
</organism>
<feature type="domain" description="F-box" evidence="1">
    <location>
        <begin position="22"/>
        <end position="62"/>
    </location>
</feature>
<name>A0AAN9WBB1_9ORTH</name>
<gene>
    <name evidence="2" type="ORF">R5R35_012706</name>
</gene>
<dbReference type="InterPro" id="IPR001810">
    <property type="entry name" value="F-box_dom"/>
</dbReference>
<keyword evidence="3" id="KW-1185">Reference proteome</keyword>
<reference evidence="2 3" key="1">
    <citation type="submission" date="2024-03" db="EMBL/GenBank/DDBJ databases">
        <title>The genome assembly and annotation of the cricket Gryllus longicercus Weissman &amp; Gray.</title>
        <authorList>
            <person name="Szrajer S."/>
            <person name="Gray D."/>
            <person name="Ylla G."/>
        </authorList>
    </citation>
    <scope>NUCLEOTIDE SEQUENCE [LARGE SCALE GENOMIC DNA]</scope>
    <source>
        <strain evidence="2">DAG 2021-001</strain>
        <tissue evidence="2">Whole body minus gut</tissue>
    </source>
</reference>
<dbReference type="EMBL" id="JAZDUA010000063">
    <property type="protein sequence ID" value="KAK7870138.1"/>
    <property type="molecule type" value="Genomic_DNA"/>
</dbReference>
<dbReference type="Gene3D" id="3.80.10.10">
    <property type="entry name" value="Ribonuclease Inhibitor"/>
    <property type="match status" value="1"/>
</dbReference>
<dbReference type="Pfam" id="PF12937">
    <property type="entry name" value="F-box-like"/>
    <property type="match status" value="1"/>
</dbReference>
<accession>A0AAN9WBB1</accession>
<comment type="caution">
    <text evidence="2">The sequence shown here is derived from an EMBL/GenBank/DDBJ whole genome shotgun (WGS) entry which is preliminary data.</text>
</comment>
<evidence type="ECO:0000313" key="3">
    <source>
        <dbReference type="Proteomes" id="UP001378592"/>
    </source>
</evidence>
<dbReference type="Proteomes" id="UP001378592">
    <property type="component" value="Unassembled WGS sequence"/>
</dbReference>
<dbReference type="InterPro" id="IPR036047">
    <property type="entry name" value="F-box-like_dom_sf"/>
</dbReference>
<evidence type="ECO:0000259" key="1">
    <source>
        <dbReference type="Pfam" id="PF12937"/>
    </source>
</evidence>
<dbReference type="InterPro" id="IPR032675">
    <property type="entry name" value="LRR_dom_sf"/>
</dbReference>
<protein>
    <recommendedName>
        <fullName evidence="1">F-box domain-containing protein</fullName>
    </recommendedName>
</protein>
<dbReference type="SUPFAM" id="SSF81383">
    <property type="entry name" value="F-box domain"/>
    <property type="match status" value="1"/>
</dbReference>